<evidence type="ECO:0000259" key="2">
    <source>
        <dbReference type="Pfam" id="PF04028"/>
    </source>
</evidence>
<dbReference type="Proteomes" id="UP000005744">
    <property type="component" value="Unassembled WGS sequence"/>
</dbReference>
<keyword evidence="4" id="KW-1185">Reference proteome</keyword>
<dbReference type="Pfam" id="PF04028">
    <property type="entry name" value="DUF374"/>
    <property type="match status" value="1"/>
</dbReference>
<organism evidence="3 4">
    <name type="scientific">Beggiatoa alba B18LD</name>
    <dbReference type="NCBI Taxonomy" id="395493"/>
    <lineage>
        <taxon>Bacteria</taxon>
        <taxon>Pseudomonadati</taxon>
        <taxon>Pseudomonadota</taxon>
        <taxon>Gammaproteobacteria</taxon>
        <taxon>Thiotrichales</taxon>
        <taxon>Thiotrichaceae</taxon>
        <taxon>Beggiatoa</taxon>
    </lineage>
</organism>
<feature type="transmembrane region" description="Helical" evidence="1">
    <location>
        <begin position="26"/>
        <end position="43"/>
    </location>
</feature>
<feature type="domain" description="DUF374" evidence="2">
    <location>
        <begin position="82"/>
        <end position="148"/>
    </location>
</feature>
<dbReference type="EMBL" id="JH600070">
    <property type="protein sequence ID" value="EIJ41158.1"/>
    <property type="molecule type" value="Genomic_DNA"/>
</dbReference>
<evidence type="ECO:0000313" key="3">
    <source>
        <dbReference type="EMBL" id="EIJ41158.1"/>
    </source>
</evidence>
<sequence length="243" mass="27687">MTRTVWQRFRHTWQASLHVLQDKKRLKFYVAYYLVYAYYLLLLKTVRIKKTGIEAVFADMEAGHCPIFAGPHLHLLVFLLAFDGKPCAFLASSSKDGELITHLLHQRGFSTARGSSSNRASDGLRELLGFIRQKIPVGVTFDGPKGPALEPKQGVALCARATDGHVFFTYVNLAQGKKPFWGIHLKSWDKFVLPFPFAKLEMVYEKIEGLPDKRDPNFQAQTLAEIRRRAFTQYGYLFENGTN</sequence>
<protein>
    <recommendedName>
        <fullName evidence="2">DUF374 domain-containing protein</fullName>
    </recommendedName>
</protein>
<gene>
    <name evidence="3" type="ORF">BegalDRAFT_0236</name>
</gene>
<proteinExistence type="predicted"/>
<evidence type="ECO:0000256" key="1">
    <source>
        <dbReference type="SAM" id="Phobius"/>
    </source>
</evidence>
<dbReference type="AlphaFoldDB" id="I3CC15"/>
<keyword evidence="1" id="KW-1133">Transmembrane helix</keyword>
<evidence type="ECO:0000313" key="4">
    <source>
        <dbReference type="Proteomes" id="UP000005744"/>
    </source>
</evidence>
<keyword evidence="1" id="KW-0472">Membrane</keyword>
<accession>I3CC15</accession>
<keyword evidence="1" id="KW-0812">Transmembrane</keyword>
<dbReference type="HOGENOM" id="CLU_086327_2_0_6"/>
<dbReference type="eggNOG" id="COG2121">
    <property type="taxonomic scope" value="Bacteria"/>
</dbReference>
<dbReference type="InterPro" id="IPR007172">
    <property type="entry name" value="DUF374"/>
</dbReference>
<reference evidence="3 4" key="1">
    <citation type="submission" date="2011-11" db="EMBL/GenBank/DDBJ databases">
        <title>Improved High-Quality Draft sequence of Beggiatoa alba B18lD.</title>
        <authorList>
            <consortium name="US DOE Joint Genome Institute"/>
            <person name="Lucas S."/>
            <person name="Han J."/>
            <person name="Lapidus A."/>
            <person name="Cheng J.-F."/>
            <person name="Goodwin L."/>
            <person name="Pitluck S."/>
            <person name="Peters L."/>
            <person name="Mikhailova N."/>
            <person name="Held B."/>
            <person name="Detter J.C."/>
            <person name="Han C."/>
            <person name="Tapia R."/>
            <person name="Land M."/>
            <person name="Hauser L."/>
            <person name="Kyrpides N."/>
            <person name="Ivanova N."/>
            <person name="Pagani I."/>
            <person name="Samuel K."/>
            <person name="Teske A."/>
            <person name="Mueller J."/>
            <person name="Woyke T."/>
        </authorList>
    </citation>
    <scope>NUCLEOTIDE SEQUENCE [LARGE SCALE GENOMIC DNA]</scope>
    <source>
        <strain evidence="3 4">B18LD</strain>
    </source>
</reference>
<dbReference type="STRING" id="395493.BegalDRAFT_0236"/>
<name>I3CC15_9GAMM</name>